<proteinExistence type="predicted"/>
<dbReference type="AlphaFoldDB" id="A0A7W7BQM8"/>
<reference evidence="1 2" key="1">
    <citation type="submission" date="2020-08" db="EMBL/GenBank/DDBJ databases">
        <title>Sequencing the genomes of 1000 actinobacteria strains.</title>
        <authorList>
            <person name="Klenk H.-P."/>
        </authorList>
    </citation>
    <scope>NUCLEOTIDE SEQUENCE [LARGE SCALE GENOMIC DNA]</scope>
    <source>
        <strain evidence="1 2">DSM 24947</strain>
    </source>
</reference>
<dbReference type="EMBL" id="JACHMD010000001">
    <property type="protein sequence ID" value="MBB4667046.1"/>
    <property type="molecule type" value="Genomic_DNA"/>
</dbReference>
<gene>
    <name evidence="1" type="ORF">BKA24_001755</name>
</gene>
<comment type="caution">
    <text evidence="1">The sequence shown here is derived from an EMBL/GenBank/DDBJ whole genome shotgun (WGS) entry which is preliminary data.</text>
</comment>
<dbReference type="Proteomes" id="UP000573729">
    <property type="component" value="Unassembled WGS sequence"/>
</dbReference>
<name>A0A7W7BQM8_9MICO</name>
<dbReference type="RefSeq" id="WP_184217180.1">
    <property type="nucleotide sequence ID" value="NZ_JACHMD010000001.1"/>
</dbReference>
<protein>
    <submittedName>
        <fullName evidence="1">Uncharacterized protein</fullName>
    </submittedName>
</protein>
<keyword evidence="2" id="KW-1185">Reference proteome</keyword>
<organism evidence="1 2">
    <name type="scientific">Microbacterium marinum</name>
    <dbReference type="NCBI Taxonomy" id="421115"/>
    <lineage>
        <taxon>Bacteria</taxon>
        <taxon>Bacillati</taxon>
        <taxon>Actinomycetota</taxon>
        <taxon>Actinomycetes</taxon>
        <taxon>Micrococcales</taxon>
        <taxon>Microbacteriaceae</taxon>
        <taxon>Microbacterium</taxon>
    </lineage>
</organism>
<accession>A0A7W7BQM8</accession>
<evidence type="ECO:0000313" key="2">
    <source>
        <dbReference type="Proteomes" id="UP000573729"/>
    </source>
</evidence>
<sequence>MHTLTRPADNRETLDALARAFADVGNYAYVVADTHTHAPITPYAPMTGRVGISADTARAHPGLTALRVEDVHPARRASFADTLDGLARLEGRAWDIHVRRHADALANGHTDAAETHLQRANRAAAESDRCADRAHAVRAAL</sequence>
<evidence type="ECO:0000313" key="1">
    <source>
        <dbReference type="EMBL" id="MBB4667046.1"/>
    </source>
</evidence>